<keyword evidence="2" id="KW-0012">Acyltransferase</keyword>
<dbReference type="Gene3D" id="2.160.10.10">
    <property type="entry name" value="Hexapeptide repeat proteins"/>
    <property type="match status" value="1"/>
</dbReference>
<dbReference type="GO" id="GO:0016746">
    <property type="term" value="F:acyltransferase activity"/>
    <property type="evidence" value="ECO:0007669"/>
    <property type="project" value="UniProtKB-KW"/>
</dbReference>
<dbReference type="PANTHER" id="PTHR43300">
    <property type="entry name" value="ACETYLTRANSFERASE"/>
    <property type="match status" value="1"/>
</dbReference>
<dbReference type="OrthoDB" id="9815592at2"/>
<accession>A0A1I6IBK1</accession>
<reference evidence="3" key="1">
    <citation type="submission" date="2016-10" db="EMBL/GenBank/DDBJ databases">
        <authorList>
            <person name="Varghese N."/>
            <person name="Submissions S."/>
        </authorList>
    </citation>
    <scope>NUCLEOTIDE SEQUENCE [LARGE SCALE GENOMIC DNA]</scope>
    <source>
        <strain evidence="3">DSM 26921</strain>
    </source>
</reference>
<name>A0A1I6IBK1_9RHOB</name>
<keyword evidence="3" id="KW-1185">Reference proteome</keyword>
<proteinExistence type="inferred from homology"/>
<dbReference type="InterPro" id="IPR050179">
    <property type="entry name" value="Trans_hexapeptide_repeat"/>
</dbReference>
<dbReference type="SUPFAM" id="SSF51161">
    <property type="entry name" value="Trimeric LpxA-like enzymes"/>
    <property type="match status" value="1"/>
</dbReference>
<evidence type="ECO:0000313" key="2">
    <source>
        <dbReference type="EMBL" id="SFR64122.1"/>
    </source>
</evidence>
<dbReference type="PANTHER" id="PTHR43300:SF11">
    <property type="entry name" value="ACETYLTRANSFERASE RV3034C-RELATED"/>
    <property type="match status" value="1"/>
</dbReference>
<dbReference type="InterPro" id="IPR001451">
    <property type="entry name" value="Hexapep"/>
</dbReference>
<protein>
    <submittedName>
        <fullName evidence="2">UDP-3-O-[3-hydroxymyristoyl] glucosamine N-acyltransferase</fullName>
    </submittedName>
</protein>
<gene>
    <name evidence="2" type="ORF">SAMN04488002_3645</name>
</gene>
<dbReference type="Proteomes" id="UP000199658">
    <property type="component" value="Unassembled WGS sequence"/>
</dbReference>
<dbReference type="Pfam" id="PF00132">
    <property type="entry name" value="Hexapep"/>
    <property type="match status" value="2"/>
</dbReference>
<organism evidence="2 3">
    <name type="scientific">Litoreibacter janthinus</name>
    <dbReference type="NCBI Taxonomy" id="670154"/>
    <lineage>
        <taxon>Bacteria</taxon>
        <taxon>Pseudomonadati</taxon>
        <taxon>Pseudomonadota</taxon>
        <taxon>Alphaproteobacteria</taxon>
        <taxon>Rhodobacterales</taxon>
        <taxon>Roseobacteraceae</taxon>
        <taxon>Litoreibacter</taxon>
    </lineage>
</organism>
<dbReference type="STRING" id="670154.SAMN04488002_3645"/>
<dbReference type="EMBL" id="FOYO01000002">
    <property type="protein sequence ID" value="SFR64122.1"/>
    <property type="molecule type" value="Genomic_DNA"/>
</dbReference>
<comment type="similarity">
    <text evidence="1">Belongs to the transferase hexapeptide repeat family.</text>
</comment>
<evidence type="ECO:0000256" key="1">
    <source>
        <dbReference type="ARBA" id="ARBA00007274"/>
    </source>
</evidence>
<sequence>MFTSRRTSLSNFADSAGLQVLRDAEIAFVGKIPTDLEARVVPAAKPEHLEYAKGFEGIAAFVVPPDLAELVPAQFGLATADAPQAAVALIQDSLSAIEDFQWEGFASRIDPTAVIEPGAYVAARDVVIGAQTYIGPNAVILPRSIIGAYCYIGAGTVVGMEAFDQATGAPKRRLLKQSGGVRIEDHVTIQANCTISRATFGGFCTIGTGSLVDALVYIAHDCSIGRDVTICSNVSISGRVRIGDKAYLGPQCAISNGVS</sequence>
<dbReference type="InterPro" id="IPR011004">
    <property type="entry name" value="Trimer_LpxA-like_sf"/>
</dbReference>
<keyword evidence="2" id="KW-0808">Transferase</keyword>
<feature type="non-terminal residue" evidence="2">
    <location>
        <position position="259"/>
    </location>
</feature>
<evidence type="ECO:0000313" key="3">
    <source>
        <dbReference type="Proteomes" id="UP000199658"/>
    </source>
</evidence>
<dbReference type="AlphaFoldDB" id="A0A1I6IBK1"/>